<dbReference type="Proteomes" id="UP000478052">
    <property type="component" value="Unassembled WGS sequence"/>
</dbReference>
<organism evidence="1 2">
    <name type="scientific">Aphis craccivora</name>
    <name type="common">Cowpea aphid</name>
    <dbReference type="NCBI Taxonomy" id="307492"/>
    <lineage>
        <taxon>Eukaryota</taxon>
        <taxon>Metazoa</taxon>
        <taxon>Ecdysozoa</taxon>
        <taxon>Arthropoda</taxon>
        <taxon>Hexapoda</taxon>
        <taxon>Insecta</taxon>
        <taxon>Pterygota</taxon>
        <taxon>Neoptera</taxon>
        <taxon>Paraneoptera</taxon>
        <taxon>Hemiptera</taxon>
        <taxon>Sternorrhyncha</taxon>
        <taxon>Aphidomorpha</taxon>
        <taxon>Aphidoidea</taxon>
        <taxon>Aphididae</taxon>
        <taxon>Aphidini</taxon>
        <taxon>Aphis</taxon>
        <taxon>Aphis</taxon>
    </lineage>
</organism>
<comment type="caution">
    <text evidence="1">The sequence shown here is derived from an EMBL/GenBank/DDBJ whole genome shotgun (WGS) entry which is preliminary data.</text>
</comment>
<evidence type="ECO:0000313" key="2">
    <source>
        <dbReference type="Proteomes" id="UP000478052"/>
    </source>
</evidence>
<name>A0A6G0VQE9_APHCR</name>
<accession>A0A6G0VQE9</accession>
<dbReference type="EMBL" id="VUJU01013203">
    <property type="protein sequence ID" value="KAF0705569.1"/>
    <property type="molecule type" value="Genomic_DNA"/>
</dbReference>
<keyword evidence="2" id="KW-1185">Reference proteome</keyword>
<proteinExistence type="predicted"/>
<reference evidence="1 2" key="1">
    <citation type="submission" date="2019-08" db="EMBL/GenBank/DDBJ databases">
        <title>Whole genome of Aphis craccivora.</title>
        <authorList>
            <person name="Voronova N.V."/>
            <person name="Shulinski R.S."/>
            <person name="Bandarenka Y.V."/>
            <person name="Zhorov D.G."/>
            <person name="Warner D."/>
        </authorList>
    </citation>
    <scope>NUCLEOTIDE SEQUENCE [LARGE SCALE GENOMIC DNA]</scope>
    <source>
        <strain evidence="1">180601</strain>
        <tissue evidence="1">Whole Body</tissue>
    </source>
</reference>
<gene>
    <name evidence="1" type="ORF">FWK35_00032743</name>
</gene>
<protein>
    <submittedName>
        <fullName evidence="1">Uncharacterized protein</fullName>
    </submittedName>
</protein>
<evidence type="ECO:0000313" key="1">
    <source>
        <dbReference type="EMBL" id="KAF0705569.1"/>
    </source>
</evidence>
<sequence>MVELTESDVKNYKRVDDLYEIFRNLLICSDWLILGRVLHEYRFGERDGVFQCFAVLPSTRAVYHFNNSERSEECIDFTIISSRNNAPISNYGGGLRCKSEYPWCIIEFSKKLRKTNKK</sequence>
<dbReference type="AlphaFoldDB" id="A0A6G0VQE9"/>